<name>A0A917W6X2_9ACTN</name>
<proteinExistence type="predicted"/>
<dbReference type="EMBL" id="BMMZ01000008">
    <property type="protein sequence ID" value="GGL70411.1"/>
    <property type="molecule type" value="Genomic_DNA"/>
</dbReference>
<gene>
    <name evidence="1" type="ORF">GCM10011575_31070</name>
</gene>
<dbReference type="Proteomes" id="UP000613840">
    <property type="component" value="Unassembled WGS sequence"/>
</dbReference>
<reference evidence="1" key="2">
    <citation type="submission" date="2020-09" db="EMBL/GenBank/DDBJ databases">
        <authorList>
            <person name="Sun Q."/>
            <person name="Zhou Y."/>
        </authorList>
    </citation>
    <scope>NUCLEOTIDE SEQUENCE</scope>
    <source>
        <strain evidence="1">CGMCC 4.7306</strain>
    </source>
</reference>
<evidence type="ECO:0000313" key="1">
    <source>
        <dbReference type="EMBL" id="GGL70411.1"/>
    </source>
</evidence>
<sequence length="156" mass="17185">MRPKNGGGKLRWVQSSEVRPLLAPNWEDCSHHEAQDLLHALGWSRFAQGDWAYAYESPSRQLVARLAPFDPGYRFFVELCSRCQGNPYLSDIHLASKLEGGGHLTVMEHLNQPTQQQSPTSNTAGNVPTKLTTSYGCSVARSRRWTSGASITNAGG</sequence>
<evidence type="ECO:0000313" key="2">
    <source>
        <dbReference type="Proteomes" id="UP000613840"/>
    </source>
</evidence>
<organism evidence="1 2">
    <name type="scientific">Microlunatus endophyticus</name>
    <dbReference type="NCBI Taxonomy" id="1716077"/>
    <lineage>
        <taxon>Bacteria</taxon>
        <taxon>Bacillati</taxon>
        <taxon>Actinomycetota</taxon>
        <taxon>Actinomycetes</taxon>
        <taxon>Propionibacteriales</taxon>
        <taxon>Propionibacteriaceae</taxon>
        <taxon>Microlunatus</taxon>
    </lineage>
</organism>
<reference evidence="1" key="1">
    <citation type="journal article" date="2014" name="Int. J. Syst. Evol. Microbiol.">
        <title>Complete genome sequence of Corynebacterium casei LMG S-19264T (=DSM 44701T), isolated from a smear-ripened cheese.</title>
        <authorList>
            <consortium name="US DOE Joint Genome Institute (JGI-PGF)"/>
            <person name="Walter F."/>
            <person name="Albersmeier A."/>
            <person name="Kalinowski J."/>
            <person name="Ruckert C."/>
        </authorList>
    </citation>
    <scope>NUCLEOTIDE SEQUENCE</scope>
    <source>
        <strain evidence="1">CGMCC 4.7306</strain>
    </source>
</reference>
<protein>
    <submittedName>
        <fullName evidence="1">Uncharacterized protein</fullName>
    </submittedName>
</protein>
<accession>A0A917W6X2</accession>
<dbReference type="AlphaFoldDB" id="A0A917W6X2"/>
<comment type="caution">
    <text evidence="1">The sequence shown here is derived from an EMBL/GenBank/DDBJ whole genome shotgun (WGS) entry which is preliminary data.</text>
</comment>
<keyword evidence="2" id="KW-1185">Reference proteome</keyword>